<dbReference type="STRING" id="578459.A0A194S9S1"/>
<dbReference type="EMBL" id="KQ474074">
    <property type="protein sequence ID" value="KPV77334.1"/>
    <property type="molecule type" value="Genomic_DNA"/>
</dbReference>
<proteinExistence type="predicted"/>
<dbReference type="Gene3D" id="3.30.559.30">
    <property type="entry name" value="Nonribosomal peptide synthetase, condensation domain"/>
    <property type="match status" value="1"/>
</dbReference>
<gene>
    <name evidence="1" type="ORF">RHOBADRAFT_64472</name>
</gene>
<sequence>MGMLAYVPDGPERGAGESAPARTRFDAWMEGVLKADKPWSATFEVSNLGVLPATGWEGDGGLDEVLWAQAGMALGPAFAVNPIAVRGGSLGITLTWRSGTVDETTVADIWEAYGRALRGLADGEGVEEATFEGVARGNL</sequence>
<dbReference type="OrthoDB" id="2150604at2759"/>
<dbReference type="GeneID" id="28978938"/>
<accession>A0A194S9S1</accession>
<dbReference type="AlphaFoldDB" id="A0A194S9S1"/>
<dbReference type="RefSeq" id="XP_018273383.1">
    <property type="nucleotide sequence ID" value="XM_018418491.1"/>
</dbReference>
<dbReference type="Proteomes" id="UP000053890">
    <property type="component" value="Unassembled WGS sequence"/>
</dbReference>
<organism evidence="1 2">
    <name type="scientific">Rhodotorula graminis (strain WP1)</name>
    <dbReference type="NCBI Taxonomy" id="578459"/>
    <lineage>
        <taxon>Eukaryota</taxon>
        <taxon>Fungi</taxon>
        <taxon>Dikarya</taxon>
        <taxon>Basidiomycota</taxon>
        <taxon>Pucciniomycotina</taxon>
        <taxon>Microbotryomycetes</taxon>
        <taxon>Sporidiobolales</taxon>
        <taxon>Sporidiobolaceae</taxon>
        <taxon>Rhodotorula</taxon>
    </lineage>
</organism>
<evidence type="ECO:0000313" key="2">
    <source>
        <dbReference type="Proteomes" id="UP000053890"/>
    </source>
</evidence>
<evidence type="ECO:0008006" key="3">
    <source>
        <dbReference type="Google" id="ProtNLM"/>
    </source>
</evidence>
<evidence type="ECO:0000313" key="1">
    <source>
        <dbReference type="EMBL" id="KPV77334.1"/>
    </source>
</evidence>
<protein>
    <recommendedName>
        <fullName evidence="3">Condensation domain-containing protein</fullName>
    </recommendedName>
</protein>
<name>A0A194S9S1_RHOGW</name>
<reference evidence="1 2" key="1">
    <citation type="journal article" date="2015" name="Front. Microbiol.">
        <title>Genome sequence of the plant growth promoting endophytic yeast Rhodotorula graminis WP1.</title>
        <authorList>
            <person name="Firrincieli A."/>
            <person name="Otillar R."/>
            <person name="Salamov A."/>
            <person name="Schmutz J."/>
            <person name="Khan Z."/>
            <person name="Redman R.S."/>
            <person name="Fleck N.D."/>
            <person name="Lindquist E."/>
            <person name="Grigoriev I.V."/>
            <person name="Doty S.L."/>
        </authorList>
    </citation>
    <scope>NUCLEOTIDE SEQUENCE [LARGE SCALE GENOMIC DNA]</scope>
    <source>
        <strain evidence="1 2">WP1</strain>
    </source>
</reference>
<keyword evidence="2" id="KW-1185">Reference proteome</keyword>